<dbReference type="Proteomes" id="UP001314263">
    <property type="component" value="Unassembled WGS sequence"/>
</dbReference>
<evidence type="ECO:0000313" key="4">
    <source>
        <dbReference type="Proteomes" id="UP001314263"/>
    </source>
</evidence>
<name>A0AAV1IM78_9CHLO</name>
<sequence length="279" mass="30115">MPSTNPVVASDQLRATAELLRLPGHAIATALVFMHRFRQDCGGIHVPDYRLIAACLFVAAKVEETPVRTNDLLNALQYISDPGNRPELTKAFPGLLLSQQHTADTQTDKQHDQESAAGLAASSPAATAADDSASNLPQPGLLAGDDYYQAREQLITDEQILLRVLRFEINVEHPHKYLLNICRTLQCGQPLTQLALCLVNDSLAETQLCLRFTALEIAAGCLHLAATTIGVAQQLPSSKQRGWWEAVGVSLKAIEEVGHAMCDAAEGRTQHGHSTAAVT</sequence>
<gene>
    <name evidence="3" type="ORF">CVIRNUC_010792</name>
</gene>
<dbReference type="Pfam" id="PF21797">
    <property type="entry name" value="CycT2-like_C"/>
    <property type="match status" value="1"/>
</dbReference>
<comment type="caution">
    <text evidence="3">The sequence shown here is derived from an EMBL/GenBank/DDBJ whole genome shotgun (WGS) entry which is preliminary data.</text>
</comment>
<dbReference type="Gene3D" id="1.10.472.10">
    <property type="entry name" value="Cyclin-like"/>
    <property type="match status" value="2"/>
</dbReference>
<feature type="region of interest" description="Disordered" evidence="1">
    <location>
        <begin position="101"/>
        <end position="134"/>
    </location>
</feature>
<organism evidence="3 4">
    <name type="scientific">Coccomyxa viridis</name>
    <dbReference type="NCBI Taxonomy" id="1274662"/>
    <lineage>
        <taxon>Eukaryota</taxon>
        <taxon>Viridiplantae</taxon>
        <taxon>Chlorophyta</taxon>
        <taxon>core chlorophytes</taxon>
        <taxon>Trebouxiophyceae</taxon>
        <taxon>Trebouxiophyceae incertae sedis</taxon>
        <taxon>Coccomyxaceae</taxon>
        <taxon>Coccomyxa</taxon>
    </lineage>
</organism>
<dbReference type="CDD" id="cd20546">
    <property type="entry name" value="CYCLIN_SpCG1C_ScCTK2-like_rpt2"/>
    <property type="match status" value="1"/>
</dbReference>
<dbReference type="SUPFAM" id="SSF47954">
    <property type="entry name" value="Cyclin-like"/>
    <property type="match status" value="2"/>
</dbReference>
<reference evidence="3 4" key="1">
    <citation type="submission" date="2023-10" db="EMBL/GenBank/DDBJ databases">
        <authorList>
            <person name="Maclean D."/>
            <person name="Macfadyen A."/>
        </authorList>
    </citation>
    <scope>NUCLEOTIDE SEQUENCE [LARGE SCALE GENOMIC DNA]</scope>
</reference>
<dbReference type="EMBL" id="CAUYUE010000017">
    <property type="protein sequence ID" value="CAK0787570.1"/>
    <property type="molecule type" value="Genomic_DNA"/>
</dbReference>
<accession>A0AAV1IM78</accession>
<dbReference type="InterPro" id="IPR036915">
    <property type="entry name" value="Cyclin-like_sf"/>
</dbReference>
<evidence type="ECO:0000256" key="1">
    <source>
        <dbReference type="SAM" id="MobiDB-lite"/>
    </source>
</evidence>
<dbReference type="GO" id="GO:0006357">
    <property type="term" value="P:regulation of transcription by RNA polymerase II"/>
    <property type="evidence" value="ECO:0007669"/>
    <property type="project" value="InterPro"/>
</dbReference>
<dbReference type="AlphaFoldDB" id="A0AAV1IM78"/>
<dbReference type="PANTHER" id="PTHR10026">
    <property type="entry name" value="CYCLIN"/>
    <property type="match status" value="1"/>
</dbReference>
<feature type="domain" description="Cyclin-like" evidence="2">
    <location>
        <begin position="11"/>
        <end position="163"/>
    </location>
</feature>
<feature type="domain" description="Cyclin-like" evidence="2">
    <location>
        <begin position="176"/>
        <end position="263"/>
    </location>
</feature>
<feature type="compositionally biased region" description="Low complexity" evidence="1">
    <location>
        <begin position="115"/>
        <end position="134"/>
    </location>
</feature>
<dbReference type="InterPro" id="IPR013763">
    <property type="entry name" value="Cyclin-like_dom"/>
</dbReference>
<dbReference type="GO" id="GO:0016538">
    <property type="term" value="F:cyclin-dependent protein serine/threonine kinase regulator activity"/>
    <property type="evidence" value="ECO:0007669"/>
    <property type="project" value="InterPro"/>
</dbReference>
<evidence type="ECO:0000259" key="2">
    <source>
        <dbReference type="SMART" id="SM00385"/>
    </source>
</evidence>
<protein>
    <recommendedName>
        <fullName evidence="2">Cyclin-like domain-containing protein</fullName>
    </recommendedName>
</protein>
<dbReference type="SMART" id="SM00385">
    <property type="entry name" value="CYCLIN"/>
    <property type="match status" value="2"/>
</dbReference>
<dbReference type="InterPro" id="IPR043198">
    <property type="entry name" value="Cyclin/Ssn8"/>
</dbReference>
<evidence type="ECO:0000313" key="3">
    <source>
        <dbReference type="EMBL" id="CAK0787570.1"/>
    </source>
</evidence>
<keyword evidence="4" id="KW-1185">Reference proteome</keyword>
<proteinExistence type="predicted"/>